<dbReference type="EMBL" id="LXQA011036545">
    <property type="protein sequence ID" value="MCI82159.1"/>
    <property type="molecule type" value="Genomic_DNA"/>
</dbReference>
<evidence type="ECO:0000313" key="3">
    <source>
        <dbReference type="Proteomes" id="UP000265520"/>
    </source>
</evidence>
<feature type="region of interest" description="Disordered" evidence="1">
    <location>
        <begin position="1"/>
        <end position="40"/>
    </location>
</feature>
<dbReference type="AlphaFoldDB" id="A0A392V4J0"/>
<keyword evidence="3" id="KW-1185">Reference proteome</keyword>
<feature type="non-terminal residue" evidence="2">
    <location>
        <position position="40"/>
    </location>
</feature>
<evidence type="ECO:0000313" key="2">
    <source>
        <dbReference type="EMBL" id="MCI82159.1"/>
    </source>
</evidence>
<organism evidence="2 3">
    <name type="scientific">Trifolium medium</name>
    <dbReference type="NCBI Taxonomy" id="97028"/>
    <lineage>
        <taxon>Eukaryota</taxon>
        <taxon>Viridiplantae</taxon>
        <taxon>Streptophyta</taxon>
        <taxon>Embryophyta</taxon>
        <taxon>Tracheophyta</taxon>
        <taxon>Spermatophyta</taxon>
        <taxon>Magnoliopsida</taxon>
        <taxon>eudicotyledons</taxon>
        <taxon>Gunneridae</taxon>
        <taxon>Pentapetalae</taxon>
        <taxon>rosids</taxon>
        <taxon>fabids</taxon>
        <taxon>Fabales</taxon>
        <taxon>Fabaceae</taxon>
        <taxon>Papilionoideae</taxon>
        <taxon>50 kb inversion clade</taxon>
        <taxon>NPAAA clade</taxon>
        <taxon>Hologalegina</taxon>
        <taxon>IRL clade</taxon>
        <taxon>Trifolieae</taxon>
        <taxon>Trifolium</taxon>
    </lineage>
</organism>
<accession>A0A392V4J0</accession>
<evidence type="ECO:0000256" key="1">
    <source>
        <dbReference type="SAM" id="MobiDB-lite"/>
    </source>
</evidence>
<dbReference type="Proteomes" id="UP000265520">
    <property type="component" value="Unassembled WGS sequence"/>
</dbReference>
<feature type="compositionally biased region" description="Low complexity" evidence="1">
    <location>
        <begin position="9"/>
        <end position="18"/>
    </location>
</feature>
<feature type="compositionally biased region" description="Basic and acidic residues" evidence="1">
    <location>
        <begin position="31"/>
        <end position="40"/>
    </location>
</feature>
<name>A0A392V4J0_9FABA</name>
<proteinExistence type="predicted"/>
<comment type="caution">
    <text evidence="2">The sequence shown here is derived from an EMBL/GenBank/DDBJ whole genome shotgun (WGS) entry which is preliminary data.</text>
</comment>
<reference evidence="2 3" key="1">
    <citation type="journal article" date="2018" name="Front. Plant Sci.">
        <title>Red Clover (Trifolium pratense) and Zigzag Clover (T. medium) - A Picture of Genomic Similarities and Differences.</title>
        <authorList>
            <person name="Dluhosova J."/>
            <person name="Istvanek J."/>
            <person name="Nedelnik J."/>
            <person name="Repkova J."/>
        </authorList>
    </citation>
    <scope>NUCLEOTIDE SEQUENCE [LARGE SCALE GENOMIC DNA]</scope>
    <source>
        <strain evidence="3">cv. 10/8</strain>
        <tissue evidence="2">Leaf</tissue>
    </source>
</reference>
<feature type="compositionally biased region" description="Acidic residues" evidence="1">
    <location>
        <begin position="19"/>
        <end position="30"/>
    </location>
</feature>
<sequence length="40" mass="4502">MITNALGFNVPNYVSNDVNDPDDDEYDADVNTERPNEEAQ</sequence>
<protein>
    <submittedName>
        <fullName evidence="2">Uncharacterized protein</fullName>
    </submittedName>
</protein>